<dbReference type="Proteomes" id="UP001165740">
    <property type="component" value="Chromosome 6"/>
</dbReference>
<dbReference type="InterPro" id="IPR006553">
    <property type="entry name" value="Leu-rich_rpt_Cys-con_subtyp"/>
</dbReference>
<dbReference type="SUPFAM" id="SSF52047">
    <property type="entry name" value="RNI-like"/>
    <property type="match status" value="1"/>
</dbReference>
<dbReference type="AlphaFoldDB" id="A0A9W3ALL8"/>
<dbReference type="InterPro" id="IPR032675">
    <property type="entry name" value="LRR_dom_sf"/>
</dbReference>
<evidence type="ECO:0000313" key="3">
    <source>
        <dbReference type="RefSeq" id="XP_055888197.1"/>
    </source>
</evidence>
<dbReference type="Gene3D" id="3.80.10.10">
    <property type="entry name" value="Ribonuclease Inhibitor"/>
    <property type="match status" value="1"/>
</dbReference>
<dbReference type="Pfam" id="PF25372">
    <property type="entry name" value="DUF7885"/>
    <property type="match status" value="1"/>
</dbReference>
<proteinExistence type="predicted"/>
<sequence length="265" mass="29619">MAATGSCVFSIPSLFQTSTSVVIRHLGNYEDSLWETPANIKQAVLRLMSKRGLITDDNIDKVLYSRLMSLDLSISQVSDACLFKLSNMKQLFKIDLNSFKEANETITSTGIMRLSESCPNLQIVYLRRNIKLTDDAIVALSKNCPRLRELNVGGCMLLTDVSLRALGEYSHHLKSLNITSTQVTDSGVYCLCQGLCAQVLTEIDISGCRSLTDDTVELLIMMCPMIRILLFARCPNITEKSRVALEEKLEMLEGGKMKQISWTIY</sequence>
<organism evidence="2 3">
    <name type="scientific">Biomphalaria glabrata</name>
    <name type="common">Bloodfluke planorb</name>
    <name type="synonym">Freshwater snail</name>
    <dbReference type="NCBI Taxonomy" id="6526"/>
    <lineage>
        <taxon>Eukaryota</taxon>
        <taxon>Metazoa</taxon>
        <taxon>Spiralia</taxon>
        <taxon>Lophotrochozoa</taxon>
        <taxon>Mollusca</taxon>
        <taxon>Gastropoda</taxon>
        <taxon>Heterobranchia</taxon>
        <taxon>Euthyneura</taxon>
        <taxon>Panpulmonata</taxon>
        <taxon>Hygrophila</taxon>
        <taxon>Lymnaeoidea</taxon>
        <taxon>Planorbidae</taxon>
        <taxon>Biomphalaria</taxon>
    </lineage>
</organism>
<reference evidence="3" key="1">
    <citation type="submission" date="2025-08" db="UniProtKB">
        <authorList>
            <consortium name="RefSeq"/>
        </authorList>
    </citation>
    <scope>IDENTIFICATION</scope>
</reference>
<name>A0A9W3ALL8_BIOGL</name>
<dbReference type="InterPro" id="IPR057207">
    <property type="entry name" value="FBXL15_LRR"/>
</dbReference>
<dbReference type="RefSeq" id="XP_055888197.1">
    <property type="nucleotide sequence ID" value="XM_056032222.1"/>
</dbReference>
<feature type="domain" description="F-box/LRR-repeat protein 15-like leucin rich repeat" evidence="1">
    <location>
        <begin position="105"/>
        <end position="245"/>
    </location>
</feature>
<dbReference type="GO" id="GO:0019005">
    <property type="term" value="C:SCF ubiquitin ligase complex"/>
    <property type="evidence" value="ECO:0007669"/>
    <property type="project" value="TreeGrafter"/>
</dbReference>
<dbReference type="GeneID" id="106060911"/>
<accession>A0A9W3ALL8</accession>
<dbReference type="PANTHER" id="PTHR13318:SF247">
    <property type="entry name" value="GH16156P"/>
    <property type="match status" value="1"/>
</dbReference>
<evidence type="ECO:0000259" key="1">
    <source>
        <dbReference type="Pfam" id="PF25372"/>
    </source>
</evidence>
<evidence type="ECO:0000313" key="2">
    <source>
        <dbReference type="Proteomes" id="UP001165740"/>
    </source>
</evidence>
<gene>
    <name evidence="3" type="primary">LOC106060911</name>
</gene>
<protein>
    <submittedName>
        <fullName evidence="3">Protein AMN1 homolog isoform X2</fullName>
    </submittedName>
</protein>
<dbReference type="PANTHER" id="PTHR13318">
    <property type="entry name" value="PARTNER OF PAIRED, ISOFORM B-RELATED"/>
    <property type="match status" value="1"/>
</dbReference>
<dbReference type="GO" id="GO:0031146">
    <property type="term" value="P:SCF-dependent proteasomal ubiquitin-dependent protein catabolic process"/>
    <property type="evidence" value="ECO:0007669"/>
    <property type="project" value="TreeGrafter"/>
</dbReference>
<dbReference type="SMART" id="SM00367">
    <property type="entry name" value="LRR_CC"/>
    <property type="match status" value="5"/>
</dbReference>
<keyword evidence="2" id="KW-1185">Reference proteome</keyword>